<name>A0A327PRZ2_9BACT</name>
<dbReference type="RefSeq" id="WP_111610251.1">
    <property type="nucleotide sequence ID" value="NZ_CP187512.1"/>
</dbReference>
<evidence type="ECO:0000256" key="2">
    <source>
        <dbReference type="SAM" id="SignalP"/>
    </source>
</evidence>
<protein>
    <submittedName>
        <fullName evidence="4">Outer membrane protein with beta-barrel domain</fullName>
    </submittedName>
</protein>
<gene>
    <name evidence="4" type="ORF">LV83_00818</name>
</gene>
<dbReference type="AlphaFoldDB" id="A0A327PRZ2"/>
<dbReference type="Gene3D" id="2.40.160.20">
    <property type="match status" value="1"/>
</dbReference>
<dbReference type="InterPro" id="IPR011250">
    <property type="entry name" value="OMP/PagP_B-barrel"/>
</dbReference>
<reference evidence="4 5" key="1">
    <citation type="submission" date="2018-06" db="EMBL/GenBank/DDBJ databases">
        <title>Genomic Encyclopedia of Archaeal and Bacterial Type Strains, Phase II (KMG-II): from individual species to whole genera.</title>
        <authorList>
            <person name="Goeker M."/>
        </authorList>
    </citation>
    <scope>NUCLEOTIDE SEQUENCE [LARGE SCALE GENOMIC DNA]</scope>
    <source>
        <strain evidence="4 5">DSM 23446</strain>
    </source>
</reference>
<evidence type="ECO:0000313" key="5">
    <source>
        <dbReference type="Proteomes" id="UP000249610"/>
    </source>
</evidence>
<sequence>MKKIILSAIAFLFAITLINEVQAQQFQQGQVDLNVGVGLVPTFGAGDVGIPLSVSLDYGFNDQISLGGYLGYAGSNDNIPFLGKISYTYLIFGARGAYHFDLTEKLDTYAGLLLGYNIASVSLENSTPGMPEPDAAGGFTYSLFAGARYHFTEKIGAFGEIGYGISVLNLGVTVKLK</sequence>
<feature type="signal peptide" evidence="2">
    <location>
        <begin position="1"/>
        <end position="23"/>
    </location>
</feature>
<dbReference type="OrthoDB" id="658990at2"/>
<evidence type="ECO:0000313" key="4">
    <source>
        <dbReference type="EMBL" id="RAI93912.1"/>
    </source>
</evidence>
<dbReference type="SUPFAM" id="SSF56925">
    <property type="entry name" value="OMPA-like"/>
    <property type="match status" value="1"/>
</dbReference>
<comment type="caution">
    <text evidence="4">The sequence shown here is derived from an EMBL/GenBank/DDBJ whole genome shotgun (WGS) entry which is preliminary data.</text>
</comment>
<organism evidence="4 5">
    <name type="scientific">Algoriphagus yeomjeoni</name>
    <dbReference type="NCBI Taxonomy" id="291403"/>
    <lineage>
        <taxon>Bacteria</taxon>
        <taxon>Pseudomonadati</taxon>
        <taxon>Bacteroidota</taxon>
        <taxon>Cytophagia</taxon>
        <taxon>Cytophagales</taxon>
        <taxon>Cyclobacteriaceae</taxon>
        <taxon>Algoriphagus</taxon>
    </lineage>
</organism>
<dbReference type="EMBL" id="QLLK01000002">
    <property type="protein sequence ID" value="RAI93912.1"/>
    <property type="molecule type" value="Genomic_DNA"/>
</dbReference>
<feature type="domain" description="Outer membrane protein beta-barrel" evidence="3">
    <location>
        <begin position="12"/>
        <end position="163"/>
    </location>
</feature>
<dbReference type="Proteomes" id="UP000249610">
    <property type="component" value="Unassembled WGS sequence"/>
</dbReference>
<evidence type="ECO:0000259" key="3">
    <source>
        <dbReference type="Pfam" id="PF13505"/>
    </source>
</evidence>
<accession>A0A327PRZ2</accession>
<dbReference type="Pfam" id="PF13505">
    <property type="entry name" value="OMP_b-brl"/>
    <property type="match status" value="1"/>
</dbReference>
<feature type="chain" id="PRO_5016319075" evidence="2">
    <location>
        <begin position="24"/>
        <end position="177"/>
    </location>
</feature>
<keyword evidence="1 2" id="KW-0732">Signal</keyword>
<dbReference type="InterPro" id="IPR027385">
    <property type="entry name" value="Beta-barrel_OMP"/>
</dbReference>
<evidence type="ECO:0000256" key="1">
    <source>
        <dbReference type="ARBA" id="ARBA00022729"/>
    </source>
</evidence>
<proteinExistence type="predicted"/>
<keyword evidence="5" id="KW-1185">Reference proteome</keyword>